<evidence type="ECO:0000256" key="8">
    <source>
        <dbReference type="ARBA" id="ARBA00023014"/>
    </source>
</evidence>
<dbReference type="STRING" id="1280953.HOC_16890"/>
<dbReference type="SUPFAM" id="SSF55961">
    <property type="entry name" value="Bet v1-like"/>
    <property type="match status" value="1"/>
</dbReference>
<dbReference type="EMBL" id="ARYL01000034">
    <property type="protein sequence ID" value="KDA01188.1"/>
    <property type="molecule type" value="Genomic_DNA"/>
</dbReference>
<comment type="caution">
    <text evidence="11">The sequence shown here is derived from an EMBL/GenBank/DDBJ whole genome shotgun (WGS) entry which is preliminary data.</text>
</comment>
<dbReference type="Pfam" id="PF00355">
    <property type="entry name" value="Rieske"/>
    <property type="match status" value="1"/>
</dbReference>
<dbReference type="Pfam" id="PF00848">
    <property type="entry name" value="Ring_hydroxyl_A"/>
    <property type="match status" value="1"/>
</dbReference>
<accession>A0A059G3X5</accession>
<proteinExistence type="inferred from homology"/>
<keyword evidence="8" id="KW-0411">Iron-sulfur</keyword>
<dbReference type="Gene3D" id="2.102.10.10">
    <property type="entry name" value="Rieske [2Fe-2S] iron-sulphur domain"/>
    <property type="match status" value="1"/>
</dbReference>
<dbReference type="SUPFAM" id="SSF50022">
    <property type="entry name" value="ISP domain"/>
    <property type="match status" value="1"/>
</dbReference>
<evidence type="ECO:0000256" key="4">
    <source>
        <dbReference type="ARBA" id="ARBA00022797"/>
    </source>
</evidence>
<keyword evidence="9" id="KW-0520">NAD</keyword>
<keyword evidence="2" id="KW-0001">2Fe-2S</keyword>
<dbReference type="Proteomes" id="UP000024942">
    <property type="component" value="Unassembled WGS sequence"/>
</dbReference>
<dbReference type="InterPro" id="IPR001663">
    <property type="entry name" value="Rng_hydr_dOase-A"/>
</dbReference>
<dbReference type="CDD" id="cd08881">
    <property type="entry name" value="RHO_alpha_C_NDO-like"/>
    <property type="match status" value="1"/>
</dbReference>
<dbReference type="PANTHER" id="PTHR43756">
    <property type="entry name" value="CHOLINE MONOOXYGENASE, CHLOROPLASTIC"/>
    <property type="match status" value="1"/>
</dbReference>
<dbReference type="PROSITE" id="PS00570">
    <property type="entry name" value="RING_HYDROXYL_ALPHA"/>
    <property type="match status" value="1"/>
</dbReference>
<dbReference type="Gene3D" id="3.90.380.10">
    <property type="entry name" value="Naphthalene 1,2-dioxygenase Alpha Subunit, Chain A, domain 1"/>
    <property type="match status" value="1"/>
</dbReference>
<evidence type="ECO:0000256" key="6">
    <source>
        <dbReference type="ARBA" id="ARBA00023002"/>
    </source>
</evidence>
<keyword evidence="4" id="KW-0058">Aromatic hydrocarbons catabolism</keyword>
<dbReference type="AlphaFoldDB" id="A0A059G3X5"/>
<evidence type="ECO:0000256" key="1">
    <source>
        <dbReference type="ARBA" id="ARBA00008751"/>
    </source>
</evidence>
<dbReference type="InterPro" id="IPR036922">
    <property type="entry name" value="Rieske_2Fe-2S_sf"/>
</dbReference>
<dbReference type="PRINTS" id="PR00090">
    <property type="entry name" value="RNGDIOXGNASE"/>
</dbReference>
<dbReference type="InterPro" id="IPR015879">
    <property type="entry name" value="Ring_hydroxy_dOase_asu_C_dom"/>
</dbReference>
<organism evidence="11 12">
    <name type="scientific">Hyphomonas oceanitis SCH89</name>
    <dbReference type="NCBI Taxonomy" id="1280953"/>
    <lineage>
        <taxon>Bacteria</taxon>
        <taxon>Pseudomonadati</taxon>
        <taxon>Pseudomonadota</taxon>
        <taxon>Alphaproteobacteria</taxon>
        <taxon>Hyphomonadales</taxon>
        <taxon>Hyphomonadaceae</taxon>
        <taxon>Hyphomonas</taxon>
    </lineage>
</organism>
<keyword evidence="12" id="KW-1185">Reference proteome</keyword>
<dbReference type="GO" id="GO:0051213">
    <property type="term" value="F:dioxygenase activity"/>
    <property type="evidence" value="ECO:0007669"/>
    <property type="project" value="UniProtKB-KW"/>
</dbReference>
<evidence type="ECO:0000313" key="11">
    <source>
        <dbReference type="EMBL" id="KDA01188.1"/>
    </source>
</evidence>
<evidence type="ECO:0000256" key="2">
    <source>
        <dbReference type="ARBA" id="ARBA00022714"/>
    </source>
</evidence>
<keyword evidence="5 11" id="KW-0223">Dioxygenase</keyword>
<keyword evidence="6" id="KW-0560">Oxidoreductase</keyword>
<evidence type="ECO:0000256" key="7">
    <source>
        <dbReference type="ARBA" id="ARBA00023004"/>
    </source>
</evidence>
<keyword evidence="7" id="KW-0408">Iron</keyword>
<protein>
    <submittedName>
        <fullName evidence="11">Ring hydroxylating dioxygenase subunit alpha</fullName>
    </submittedName>
</protein>
<evidence type="ECO:0000256" key="9">
    <source>
        <dbReference type="ARBA" id="ARBA00023027"/>
    </source>
</evidence>
<dbReference type="GO" id="GO:0051537">
    <property type="term" value="F:2 iron, 2 sulfur cluster binding"/>
    <property type="evidence" value="ECO:0007669"/>
    <property type="project" value="UniProtKB-KW"/>
</dbReference>
<evidence type="ECO:0000256" key="3">
    <source>
        <dbReference type="ARBA" id="ARBA00022723"/>
    </source>
</evidence>
<gene>
    <name evidence="11" type="ORF">HOC_16890</name>
</gene>
<dbReference type="InterPro" id="IPR017941">
    <property type="entry name" value="Rieske_2Fe-2S"/>
</dbReference>
<comment type="similarity">
    <text evidence="1">Belongs to the bacterial ring-hydroxylating dioxygenase alpha subunit family.</text>
</comment>
<dbReference type="GO" id="GO:0005506">
    <property type="term" value="F:iron ion binding"/>
    <property type="evidence" value="ECO:0007669"/>
    <property type="project" value="InterPro"/>
</dbReference>
<name>A0A059G3X5_9PROT</name>
<evidence type="ECO:0000259" key="10">
    <source>
        <dbReference type="PROSITE" id="PS51296"/>
    </source>
</evidence>
<feature type="domain" description="Rieske" evidence="10">
    <location>
        <begin position="48"/>
        <end position="145"/>
    </location>
</feature>
<reference evidence="11 12" key="1">
    <citation type="journal article" date="2014" name="Antonie Van Leeuwenhoek">
        <title>Hyphomonas beringensis sp. nov. and Hyphomonas chukchiensis sp. nov., isolated from surface seawater of the Bering Sea and Chukchi Sea.</title>
        <authorList>
            <person name="Li C."/>
            <person name="Lai Q."/>
            <person name="Li G."/>
            <person name="Dong C."/>
            <person name="Wang J."/>
            <person name="Liao Y."/>
            <person name="Shao Z."/>
        </authorList>
    </citation>
    <scope>NUCLEOTIDE SEQUENCE [LARGE SCALE GENOMIC DNA]</scope>
    <source>
        <strain evidence="11 12">SCH89</strain>
    </source>
</reference>
<dbReference type="eggNOG" id="COG4638">
    <property type="taxonomic scope" value="Bacteria"/>
</dbReference>
<dbReference type="PATRIC" id="fig|1280953.3.peg.3384"/>
<sequence length="456" mass="52035">MMRIERMGREPEFSQYMDLKEGWLDRRIFSDAEIYEEELYRIFARSWLFVAHESQLPKAGDFLTTHMGEDGVIVARQPDGSIKVFLNSCPHRGNKVCFADAGNTRRFVCNYHGWAFDTGGELKGMHEEYCYDEIDIDRKKNGLKQVARVAGYKGLVFATFAEDGPSLDAWLGDFRWYLDMLLDNEDGGTELIGGCIKSVINANWKFGVENFIGDAYHAGWTHDSGCRSMNNGEPFPPVDMENSYHASVNGHGWEFGTEGVGDLFLLGRPKVMEYYERIRPKMAQRLGEMRSQIFGSVASASIFPNVSFLPGISTFRQWQPKGPMEFELKTWVIVNKSMPDDIKDEITKGVMQTFGPGGTFEMDDGENWSNCTTVNRGVVTRHERLHYRCGISRQIEHDTLPGIVYRGQYNDANQRGFYQRWLDMMEADKLDAMPERPEPRLTGVSETRDVPGLFAL</sequence>
<dbReference type="PROSITE" id="PS51296">
    <property type="entry name" value="RIESKE"/>
    <property type="match status" value="1"/>
</dbReference>
<dbReference type="InterPro" id="IPR015881">
    <property type="entry name" value="ARHD_Rieske_2Fe_2S"/>
</dbReference>
<evidence type="ECO:0000313" key="12">
    <source>
        <dbReference type="Proteomes" id="UP000024942"/>
    </source>
</evidence>
<keyword evidence="3" id="KW-0479">Metal-binding</keyword>
<dbReference type="InterPro" id="IPR043266">
    <property type="entry name" value="RHO_NdoB-like_C"/>
</dbReference>
<dbReference type="PANTHER" id="PTHR43756:SF1">
    <property type="entry name" value="3-PHENYLPROPIONATE_CINNAMIC ACID DIOXYGENASE SUBUNIT ALPHA"/>
    <property type="match status" value="1"/>
</dbReference>
<evidence type="ECO:0000256" key="5">
    <source>
        <dbReference type="ARBA" id="ARBA00022964"/>
    </source>
</evidence>